<feature type="signal peptide" evidence="2">
    <location>
        <begin position="1"/>
        <end position="30"/>
    </location>
</feature>
<dbReference type="HOGENOM" id="CLU_684786_0_0_3"/>
<keyword evidence="1" id="KW-1133">Transmembrane helix</keyword>
<dbReference type="OrthoDB" id="426035at2"/>
<dbReference type="RefSeq" id="WP_015186108.1">
    <property type="nucleotide sequence ID" value="NC_019739.1"/>
</dbReference>
<organism evidence="3 4">
    <name type="scientific">Allocoleopsis franciscana PCC 7113</name>
    <dbReference type="NCBI Taxonomy" id="1173027"/>
    <lineage>
        <taxon>Bacteria</taxon>
        <taxon>Bacillati</taxon>
        <taxon>Cyanobacteriota</taxon>
        <taxon>Cyanophyceae</taxon>
        <taxon>Coleofasciculales</taxon>
        <taxon>Coleofasciculaceae</taxon>
        <taxon>Allocoleopsis</taxon>
        <taxon>Allocoleopsis franciscana</taxon>
    </lineage>
</organism>
<keyword evidence="4" id="KW-1185">Reference proteome</keyword>
<geneLocation type="plasmid" evidence="3 4">
    <name>pMIC7113.01</name>
</geneLocation>
<gene>
    <name evidence="3" type="ORF">Mic7113_6399</name>
</gene>
<sequence>MKFNHKIKPIFFSSVIAVALLGAIPTPGQAQILNSIAGNTNALNQLFEQLNNQLNSWGGYLNQILSSKLQPLSESLGSDLDSAISQVMGAVGLPDPIASRKQVEKVASSSGSLVNQTELATNEVDRQITRAAVDSTLSQSGQERIQQQASATQGSVDLVGQQAQAAQVLSACTLQLRDIINQVNQGILTAQVGDLQLQEAYQQVVGQVGEQTAINALRSQCANIADPQQQQDCINQAAQQSGQLNNGQQSNDPFNIGQQFQNTISTIFAAAARGWLIAFGIAFQWLVEVSLLLTALLGPLAVGGSLLPVGQKAIFAWLTGFFSVGMVKLCFNIIAGLVASLIVNAGSVDSTIIAFAVGLLSPILAMALAAGGGMAIFSSLSNIATSGLGGLSRFLPRPDKFF</sequence>
<feature type="transmembrane region" description="Helical" evidence="1">
    <location>
        <begin position="314"/>
        <end position="340"/>
    </location>
</feature>
<evidence type="ECO:0000256" key="2">
    <source>
        <dbReference type="SAM" id="SignalP"/>
    </source>
</evidence>
<keyword evidence="1" id="KW-0472">Membrane</keyword>
<keyword evidence="1" id="KW-0812">Transmembrane</keyword>
<feature type="transmembrane region" description="Helical" evidence="1">
    <location>
        <begin position="352"/>
        <end position="377"/>
    </location>
</feature>
<keyword evidence="3" id="KW-0614">Plasmid</keyword>
<dbReference type="Proteomes" id="UP000010471">
    <property type="component" value="Plasmid pMIC7113.01"/>
</dbReference>
<reference evidence="3 4" key="1">
    <citation type="submission" date="2012-06" db="EMBL/GenBank/DDBJ databases">
        <title>Finished plasmid 1 of genome of Microcoleus sp. PCC 7113.</title>
        <authorList>
            <consortium name="US DOE Joint Genome Institute"/>
            <person name="Gugger M."/>
            <person name="Coursin T."/>
            <person name="Rippka R."/>
            <person name="Tandeau De Marsac N."/>
            <person name="Huntemann M."/>
            <person name="Wei C.-L."/>
            <person name="Han J."/>
            <person name="Detter J.C."/>
            <person name="Han C."/>
            <person name="Tapia R."/>
            <person name="Chen A."/>
            <person name="Kyrpides N."/>
            <person name="Mavromatis K."/>
            <person name="Markowitz V."/>
            <person name="Szeto E."/>
            <person name="Ivanova N."/>
            <person name="Pagani I."/>
            <person name="Pati A."/>
            <person name="Goodwin L."/>
            <person name="Nordberg H.P."/>
            <person name="Cantor M.N."/>
            <person name="Hua S.X."/>
            <person name="Woyke T."/>
            <person name="Kerfeld C.A."/>
        </authorList>
    </citation>
    <scope>NUCLEOTIDE SEQUENCE [LARGE SCALE GENOMIC DNA]</scope>
    <source>
        <strain evidence="3 4">PCC 7113</strain>
        <plasmid evidence="3 4">pMIC7113.01</plasmid>
    </source>
</reference>
<dbReference type="PATRIC" id="fig|1173027.3.peg.7073"/>
<evidence type="ECO:0000313" key="4">
    <source>
        <dbReference type="Proteomes" id="UP000010471"/>
    </source>
</evidence>
<protein>
    <submittedName>
        <fullName evidence="3">Uncharacterized protein</fullName>
    </submittedName>
</protein>
<evidence type="ECO:0000313" key="3">
    <source>
        <dbReference type="EMBL" id="AFZ21981.1"/>
    </source>
</evidence>
<feature type="chain" id="PRO_5003937422" evidence="2">
    <location>
        <begin position="31"/>
        <end position="402"/>
    </location>
</feature>
<dbReference type="AlphaFoldDB" id="K9WQA3"/>
<evidence type="ECO:0000256" key="1">
    <source>
        <dbReference type="SAM" id="Phobius"/>
    </source>
</evidence>
<accession>K9WQA3</accession>
<feature type="transmembrane region" description="Helical" evidence="1">
    <location>
        <begin position="275"/>
        <end position="302"/>
    </location>
</feature>
<proteinExistence type="predicted"/>
<name>K9WQA3_9CYAN</name>
<dbReference type="EMBL" id="CP003631">
    <property type="protein sequence ID" value="AFZ21981.1"/>
    <property type="molecule type" value="Genomic_DNA"/>
</dbReference>
<keyword evidence="2" id="KW-0732">Signal</keyword>
<dbReference type="KEGG" id="mic:Mic7113_6399"/>